<dbReference type="Proteomes" id="UP000792457">
    <property type="component" value="Unassembled WGS sequence"/>
</dbReference>
<evidence type="ECO:0000313" key="1">
    <source>
        <dbReference type="EMBL" id="KAG8239722.1"/>
    </source>
</evidence>
<dbReference type="EMBL" id="KZ309868">
    <property type="protein sequence ID" value="KAG8239722.1"/>
    <property type="molecule type" value="Genomic_DNA"/>
</dbReference>
<name>A0A8K0PB15_LADFU</name>
<dbReference type="OrthoDB" id="7357196at2759"/>
<comment type="caution">
    <text evidence="1">The sequence shown here is derived from an EMBL/GenBank/DDBJ whole genome shotgun (WGS) entry which is preliminary data.</text>
</comment>
<protein>
    <recommendedName>
        <fullName evidence="3">C-type lectin domain-containing protein</fullName>
    </recommendedName>
</protein>
<evidence type="ECO:0008006" key="3">
    <source>
        <dbReference type="Google" id="ProtNLM"/>
    </source>
</evidence>
<gene>
    <name evidence="1" type="ORF">J437_LFUL019387</name>
</gene>
<reference evidence="1" key="2">
    <citation type="submission" date="2017-10" db="EMBL/GenBank/DDBJ databases">
        <title>Ladona fulva Genome sequencing and assembly.</title>
        <authorList>
            <person name="Murali S."/>
            <person name="Richards S."/>
            <person name="Bandaranaike D."/>
            <person name="Bellair M."/>
            <person name="Blankenburg K."/>
            <person name="Chao H."/>
            <person name="Dinh H."/>
            <person name="Doddapaneni H."/>
            <person name="Dugan-Rocha S."/>
            <person name="Elkadiri S."/>
            <person name="Gnanaolivu R."/>
            <person name="Hernandez B."/>
            <person name="Skinner E."/>
            <person name="Javaid M."/>
            <person name="Lee S."/>
            <person name="Li M."/>
            <person name="Ming W."/>
            <person name="Munidasa M."/>
            <person name="Muniz J."/>
            <person name="Nguyen L."/>
            <person name="Hughes D."/>
            <person name="Osuji N."/>
            <person name="Pu L.-L."/>
            <person name="Puazo M."/>
            <person name="Qu C."/>
            <person name="Quiroz J."/>
            <person name="Raj R."/>
            <person name="Weissenberger G."/>
            <person name="Xin Y."/>
            <person name="Zou X."/>
            <person name="Han Y."/>
            <person name="Worley K."/>
            <person name="Muzny D."/>
            <person name="Gibbs R."/>
        </authorList>
    </citation>
    <scope>NUCLEOTIDE SEQUENCE</scope>
    <source>
        <strain evidence="1">Sampled in the wild</strain>
    </source>
</reference>
<evidence type="ECO:0000313" key="2">
    <source>
        <dbReference type="Proteomes" id="UP000792457"/>
    </source>
</evidence>
<sequence>MFREERDVMVFYVGELTIFPGWMVLRLPPPRPPSYELFPGVGYYKFYPEGSPTYYQASSTCMNEGGHLAIVNSEAEMEVIKMLYARYPKAKEWAYVGFNDLAVDGEYITIFECPIF</sequence>
<dbReference type="Gene3D" id="3.10.100.10">
    <property type="entry name" value="Mannose-Binding Protein A, subunit A"/>
    <property type="match status" value="1"/>
</dbReference>
<dbReference type="CDD" id="cd00037">
    <property type="entry name" value="CLECT"/>
    <property type="match status" value="1"/>
</dbReference>
<reference evidence="1" key="1">
    <citation type="submission" date="2013-04" db="EMBL/GenBank/DDBJ databases">
        <authorList>
            <person name="Qu J."/>
            <person name="Murali S.C."/>
            <person name="Bandaranaike D."/>
            <person name="Bellair M."/>
            <person name="Blankenburg K."/>
            <person name="Chao H."/>
            <person name="Dinh H."/>
            <person name="Doddapaneni H."/>
            <person name="Downs B."/>
            <person name="Dugan-Rocha S."/>
            <person name="Elkadiri S."/>
            <person name="Gnanaolivu R.D."/>
            <person name="Hernandez B."/>
            <person name="Javaid M."/>
            <person name="Jayaseelan J.C."/>
            <person name="Lee S."/>
            <person name="Li M."/>
            <person name="Ming W."/>
            <person name="Munidasa M."/>
            <person name="Muniz J."/>
            <person name="Nguyen L."/>
            <person name="Ongeri F."/>
            <person name="Osuji N."/>
            <person name="Pu L.-L."/>
            <person name="Puazo M."/>
            <person name="Qu C."/>
            <person name="Quiroz J."/>
            <person name="Raj R."/>
            <person name="Weissenberger G."/>
            <person name="Xin Y."/>
            <person name="Zou X."/>
            <person name="Han Y."/>
            <person name="Richards S."/>
            <person name="Worley K."/>
            <person name="Muzny D."/>
            <person name="Gibbs R."/>
        </authorList>
    </citation>
    <scope>NUCLEOTIDE SEQUENCE</scope>
    <source>
        <strain evidence="1">Sampled in the wild</strain>
    </source>
</reference>
<dbReference type="AlphaFoldDB" id="A0A8K0PB15"/>
<proteinExistence type="predicted"/>
<keyword evidence="2" id="KW-1185">Reference proteome</keyword>
<dbReference type="InterPro" id="IPR016187">
    <property type="entry name" value="CTDL_fold"/>
</dbReference>
<dbReference type="InterPro" id="IPR016186">
    <property type="entry name" value="C-type_lectin-like/link_sf"/>
</dbReference>
<organism evidence="1 2">
    <name type="scientific">Ladona fulva</name>
    <name type="common">Scarce chaser dragonfly</name>
    <name type="synonym">Libellula fulva</name>
    <dbReference type="NCBI Taxonomy" id="123851"/>
    <lineage>
        <taxon>Eukaryota</taxon>
        <taxon>Metazoa</taxon>
        <taxon>Ecdysozoa</taxon>
        <taxon>Arthropoda</taxon>
        <taxon>Hexapoda</taxon>
        <taxon>Insecta</taxon>
        <taxon>Pterygota</taxon>
        <taxon>Palaeoptera</taxon>
        <taxon>Odonata</taxon>
        <taxon>Epiprocta</taxon>
        <taxon>Anisoptera</taxon>
        <taxon>Libelluloidea</taxon>
        <taxon>Libellulidae</taxon>
        <taxon>Ladona</taxon>
    </lineage>
</organism>
<dbReference type="SUPFAM" id="SSF56436">
    <property type="entry name" value="C-type lectin-like"/>
    <property type="match status" value="1"/>
</dbReference>
<accession>A0A8K0PB15</accession>